<evidence type="ECO:0000313" key="2">
    <source>
        <dbReference type="EMBL" id="KYK56247.1"/>
    </source>
</evidence>
<dbReference type="Proteomes" id="UP000076580">
    <property type="component" value="Chromosome 03"/>
</dbReference>
<name>A0A151GGL4_DRECN</name>
<evidence type="ECO:0000313" key="3">
    <source>
        <dbReference type="Proteomes" id="UP000076580"/>
    </source>
</evidence>
<accession>A0A151GGL4</accession>
<proteinExistence type="predicted"/>
<protein>
    <submittedName>
        <fullName evidence="2">Uncharacterized protein</fullName>
    </submittedName>
</protein>
<reference evidence="2 3" key="1">
    <citation type="journal article" date="2016" name="Sci. Rep.">
        <title>Insights into Adaptations to a Near-Obligate Nematode Endoparasitic Lifestyle from the Finished Genome of Drechmeria coniospora.</title>
        <authorList>
            <person name="Zhang L."/>
            <person name="Zhou Z."/>
            <person name="Guo Q."/>
            <person name="Fokkens L."/>
            <person name="Miskei M."/>
            <person name="Pocsi I."/>
            <person name="Zhang W."/>
            <person name="Chen M."/>
            <person name="Wang L."/>
            <person name="Sun Y."/>
            <person name="Donzelli B.G."/>
            <person name="Gibson D.M."/>
            <person name="Nelson D.R."/>
            <person name="Luo J.G."/>
            <person name="Rep M."/>
            <person name="Liu H."/>
            <person name="Yang S."/>
            <person name="Wang J."/>
            <person name="Krasnoff S.B."/>
            <person name="Xu Y."/>
            <person name="Molnar I."/>
            <person name="Lin M."/>
        </authorList>
    </citation>
    <scope>NUCLEOTIDE SEQUENCE [LARGE SCALE GENOMIC DNA]</scope>
    <source>
        <strain evidence="2 3">ARSEF 6962</strain>
    </source>
</reference>
<dbReference type="EMBL" id="LAYC01000003">
    <property type="protein sequence ID" value="KYK56247.1"/>
    <property type="molecule type" value="Genomic_DNA"/>
</dbReference>
<keyword evidence="3" id="KW-1185">Reference proteome</keyword>
<dbReference type="RefSeq" id="XP_040655599.1">
    <property type="nucleotide sequence ID" value="XM_040805495.1"/>
</dbReference>
<organism evidence="2 3">
    <name type="scientific">Drechmeria coniospora</name>
    <name type="common">Nematophagous fungus</name>
    <name type="synonym">Meria coniospora</name>
    <dbReference type="NCBI Taxonomy" id="98403"/>
    <lineage>
        <taxon>Eukaryota</taxon>
        <taxon>Fungi</taxon>
        <taxon>Dikarya</taxon>
        <taxon>Ascomycota</taxon>
        <taxon>Pezizomycotina</taxon>
        <taxon>Sordariomycetes</taxon>
        <taxon>Hypocreomycetidae</taxon>
        <taxon>Hypocreales</taxon>
        <taxon>Ophiocordycipitaceae</taxon>
        <taxon>Drechmeria</taxon>
    </lineage>
</organism>
<evidence type="ECO:0000256" key="1">
    <source>
        <dbReference type="SAM" id="MobiDB-lite"/>
    </source>
</evidence>
<gene>
    <name evidence="2" type="ORF">DCS_08217</name>
</gene>
<dbReference type="AlphaFoldDB" id="A0A151GGL4"/>
<dbReference type="GeneID" id="63720860"/>
<sequence length="116" mass="11937">MASRLLDPPEPRVQQFGERALRLLWLESPSLGSRGEREGFASVATSSSGASQVGGRASTAPSEPSQDAGEMNRAEGIFGSRRSAAHQRAGGTRRSGEADAGAAQPGTREILGGSGD</sequence>
<feature type="region of interest" description="Disordered" evidence="1">
    <location>
        <begin position="31"/>
        <end position="116"/>
    </location>
</feature>
<dbReference type="InParanoid" id="A0A151GGL4"/>
<comment type="caution">
    <text evidence="2">The sequence shown here is derived from an EMBL/GenBank/DDBJ whole genome shotgun (WGS) entry which is preliminary data.</text>
</comment>